<dbReference type="GO" id="GO:0005737">
    <property type="term" value="C:cytoplasm"/>
    <property type="evidence" value="ECO:0007669"/>
    <property type="project" value="TreeGrafter"/>
</dbReference>
<sequence length="281" mass="30502">MGNSHPHNKTGRKVVEQKLENARKTGVLSLCEHKLDSCPSQVFEISKLTTLDLSKNKLVSLNSKLSNLKVLKSLNVDNNTLTPGSMTSISSLTKLKTLSASNNLLGRPVASAADMKKNTNALPTPLPKGLKTILLSNNSLSTIPRSIVNNSNPLKMLEKLDLSSNNLATVPESIANLLSLNDLNLDNNVVVSLPSAVGRLKKLKVLSLRKNHISATNPQPLPKELWTDTLLIDMNLHGNPMTSTQLNAMDGYDVFLSRRREVKNKDILGGAMTDLEGCGLK</sequence>
<dbReference type="InterPro" id="IPR032675">
    <property type="entry name" value="LRR_dom_sf"/>
</dbReference>
<protein>
    <submittedName>
        <fullName evidence="3">Uncharacterized protein</fullName>
    </submittedName>
</protein>
<reference evidence="3" key="1">
    <citation type="submission" date="2021-01" db="EMBL/GenBank/DDBJ databases">
        <authorList>
            <person name="Corre E."/>
            <person name="Pelletier E."/>
            <person name="Niang G."/>
            <person name="Scheremetjew M."/>
            <person name="Finn R."/>
            <person name="Kale V."/>
            <person name="Holt S."/>
            <person name="Cochrane G."/>
            <person name="Meng A."/>
            <person name="Brown T."/>
            <person name="Cohen L."/>
        </authorList>
    </citation>
    <scope>NUCLEOTIDE SEQUENCE</scope>
    <source>
        <strain evidence="3">10249 10 AB</strain>
    </source>
</reference>
<dbReference type="InterPro" id="IPR001611">
    <property type="entry name" value="Leu-rich_rpt"/>
</dbReference>
<dbReference type="SMART" id="SM00365">
    <property type="entry name" value="LRR_SD22"/>
    <property type="match status" value="4"/>
</dbReference>
<accession>A0A7S4EEF1</accession>
<evidence type="ECO:0000256" key="2">
    <source>
        <dbReference type="ARBA" id="ARBA00022737"/>
    </source>
</evidence>
<keyword evidence="2" id="KW-0677">Repeat</keyword>
<evidence type="ECO:0000256" key="1">
    <source>
        <dbReference type="ARBA" id="ARBA00022614"/>
    </source>
</evidence>
<dbReference type="InterPro" id="IPR003591">
    <property type="entry name" value="Leu-rich_rpt_typical-subtyp"/>
</dbReference>
<evidence type="ECO:0000313" key="3">
    <source>
        <dbReference type="EMBL" id="CAE0707486.1"/>
    </source>
</evidence>
<dbReference type="Gene3D" id="3.80.10.10">
    <property type="entry name" value="Ribonuclease Inhibitor"/>
    <property type="match status" value="2"/>
</dbReference>
<name>A0A7S4EEF1_9STRA</name>
<dbReference type="EMBL" id="HBIX01000248">
    <property type="protein sequence ID" value="CAE0707486.1"/>
    <property type="molecule type" value="Transcribed_RNA"/>
</dbReference>
<organism evidence="3">
    <name type="scientific">Pseudo-nitzschia australis</name>
    <dbReference type="NCBI Taxonomy" id="44445"/>
    <lineage>
        <taxon>Eukaryota</taxon>
        <taxon>Sar</taxon>
        <taxon>Stramenopiles</taxon>
        <taxon>Ochrophyta</taxon>
        <taxon>Bacillariophyta</taxon>
        <taxon>Bacillariophyceae</taxon>
        <taxon>Bacillariophycidae</taxon>
        <taxon>Bacillariales</taxon>
        <taxon>Bacillariaceae</taxon>
        <taxon>Pseudo-nitzschia</taxon>
    </lineage>
</organism>
<dbReference type="InterPro" id="IPR050216">
    <property type="entry name" value="LRR_domain-containing"/>
</dbReference>
<dbReference type="AlphaFoldDB" id="A0A7S4EEF1"/>
<dbReference type="Pfam" id="PF00560">
    <property type="entry name" value="LRR_1"/>
    <property type="match status" value="2"/>
</dbReference>
<dbReference type="PANTHER" id="PTHR48051:SF54">
    <property type="entry name" value="LEUCINE-RICH REPEAT-CONTAINING PROTEIN"/>
    <property type="match status" value="1"/>
</dbReference>
<dbReference type="SUPFAM" id="SSF52058">
    <property type="entry name" value="L domain-like"/>
    <property type="match status" value="1"/>
</dbReference>
<dbReference type="PANTHER" id="PTHR48051">
    <property type="match status" value="1"/>
</dbReference>
<gene>
    <name evidence="3" type="ORF">PAUS00366_LOCUS206</name>
</gene>
<keyword evidence="1" id="KW-0433">Leucine-rich repeat</keyword>
<proteinExistence type="predicted"/>
<dbReference type="SMART" id="SM00369">
    <property type="entry name" value="LRR_TYP"/>
    <property type="match status" value="4"/>
</dbReference>
<dbReference type="PROSITE" id="PS51450">
    <property type="entry name" value="LRR"/>
    <property type="match status" value="2"/>
</dbReference>
<dbReference type="PRINTS" id="PR00019">
    <property type="entry name" value="LEURICHRPT"/>
</dbReference>